<dbReference type="Gene3D" id="3.30.70.920">
    <property type="match status" value="1"/>
</dbReference>
<evidence type="ECO:0000256" key="2">
    <source>
        <dbReference type="ARBA" id="ARBA00023125"/>
    </source>
</evidence>
<gene>
    <name evidence="5" type="ORF">B0I27_10839</name>
</gene>
<feature type="domain" description="HTH asnC-type" evidence="4">
    <location>
        <begin position="3"/>
        <end position="64"/>
    </location>
</feature>
<keyword evidence="3" id="KW-0804">Transcription</keyword>
<dbReference type="SMART" id="SM00344">
    <property type="entry name" value="HTH_ASNC"/>
    <property type="match status" value="1"/>
</dbReference>
<dbReference type="CDD" id="cd00090">
    <property type="entry name" value="HTH_ARSR"/>
    <property type="match status" value="1"/>
</dbReference>
<keyword evidence="1" id="KW-0805">Transcription regulation</keyword>
<dbReference type="InterPro" id="IPR019887">
    <property type="entry name" value="Tscrpt_reg_AsnC/Lrp_C"/>
</dbReference>
<dbReference type="AlphaFoldDB" id="A0A2T0TYT4"/>
<dbReference type="PANTHER" id="PTHR30154">
    <property type="entry name" value="LEUCINE-RESPONSIVE REGULATORY PROTEIN"/>
    <property type="match status" value="1"/>
</dbReference>
<name>A0A2T0TYT4_9SPHI</name>
<dbReference type="EMBL" id="PVTH01000008">
    <property type="protein sequence ID" value="PRY50834.1"/>
    <property type="molecule type" value="Genomic_DNA"/>
</dbReference>
<dbReference type="Pfam" id="PF01037">
    <property type="entry name" value="AsnC_trans_reg"/>
    <property type="match status" value="1"/>
</dbReference>
<dbReference type="PROSITE" id="PS50956">
    <property type="entry name" value="HTH_ASNC_2"/>
    <property type="match status" value="1"/>
</dbReference>
<keyword evidence="6" id="KW-1185">Reference proteome</keyword>
<dbReference type="GO" id="GO:0043200">
    <property type="term" value="P:response to amino acid"/>
    <property type="evidence" value="ECO:0007669"/>
    <property type="project" value="TreeGrafter"/>
</dbReference>
<dbReference type="OrthoDB" id="9800326at2"/>
<dbReference type="PRINTS" id="PR00033">
    <property type="entry name" value="HTHASNC"/>
</dbReference>
<dbReference type="InterPro" id="IPR011008">
    <property type="entry name" value="Dimeric_a/b-barrel"/>
</dbReference>
<organism evidence="5 6">
    <name type="scientific">Arcticibacter pallidicorallinus</name>
    <dbReference type="NCBI Taxonomy" id="1259464"/>
    <lineage>
        <taxon>Bacteria</taxon>
        <taxon>Pseudomonadati</taxon>
        <taxon>Bacteroidota</taxon>
        <taxon>Sphingobacteriia</taxon>
        <taxon>Sphingobacteriales</taxon>
        <taxon>Sphingobacteriaceae</taxon>
        <taxon>Arcticibacter</taxon>
    </lineage>
</organism>
<evidence type="ECO:0000313" key="5">
    <source>
        <dbReference type="EMBL" id="PRY50834.1"/>
    </source>
</evidence>
<dbReference type="GO" id="GO:0006355">
    <property type="term" value="P:regulation of DNA-templated transcription"/>
    <property type="evidence" value="ECO:0007669"/>
    <property type="project" value="UniProtKB-ARBA"/>
</dbReference>
<protein>
    <submittedName>
        <fullName evidence="5">DNA-binding Lrp family transcriptional regulator</fullName>
    </submittedName>
</protein>
<sequence>MNLDPTDLKILELLQKDARMTIKQLALELKRSHTPVFERVKRLEEKGYIKRYVAIVDRRLIGKNLIAFTHVQLKEHSQEILSTFEAEVIKFSEVMECYHMTGAFDFILKIALKDMDAYHQFLMGKLSKLPNIGTLQSLFVMSEAKNETAYELGEF</sequence>
<dbReference type="GO" id="GO:0043565">
    <property type="term" value="F:sequence-specific DNA binding"/>
    <property type="evidence" value="ECO:0007669"/>
    <property type="project" value="InterPro"/>
</dbReference>
<dbReference type="SUPFAM" id="SSF46785">
    <property type="entry name" value="Winged helix' DNA-binding domain"/>
    <property type="match status" value="1"/>
</dbReference>
<dbReference type="Gene3D" id="1.10.10.10">
    <property type="entry name" value="Winged helix-like DNA-binding domain superfamily/Winged helix DNA-binding domain"/>
    <property type="match status" value="1"/>
</dbReference>
<dbReference type="InterPro" id="IPR036390">
    <property type="entry name" value="WH_DNA-bd_sf"/>
</dbReference>
<dbReference type="Pfam" id="PF13412">
    <property type="entry name" value="HTH_24"/>
    <property type="match status" value="1"/>
</dbReference>
<dbReference type="RefSeq" id="WP_106294098.1">
    <property type="nucleotide sequence ID" value="NZ_PVTH01000008.1"/>
</dbReference>
<dbReference type="InterPro" id="IPR019888">
    <property type="entry name" value="Tscrpt_reg_AsnC-like"/>
</dbReference>
<dbReference type="InterPro" id="IPR036388">
    <property type="entry name" value="WH-like_DNA-bd_sf"/>
</dbReference>
<keyword evidence="2 5" id="KW-0238">DNA-binding</keyword>
<reference evidence="5 6" key="1">
    <citation type="submission" date="2018-03" db="EMBL/GenBank/DDBJ databases">
        <title>Genomic Encyclopedia of Type Strains, Phase III (KMG-III): the genomes of soil and plant-associated and newly described type strains.</title>
        <authorList>
            <person name="Whitman W."/>
        </authorList>
    </citation>
    <scope>NUCLEOTIDE SEQUENCE [LARGE SCALE GENOMIC DNA]</scope>
    <source>
        <strain evidence="5 6">CGMCC 1.9313</strain>
    </source>
</reference>
<dbReference type="SUPFAM" id="SSF54909">
    <property type="entry name" value="Dimeric alpha+beta barrel"/>
    <property type="match status" value="1"/>
</dbReference>
<dbReference type="PANTHER" id="PTHR30154:SF34">
    <property type="entry name" value="TRANSCRIPTIONAL REGULATOR AZLB"/>
    <property type="match status" value="1"/>
</dbReference>
<comment type="caution">
    <text evidence="5">The sequence shown here is derived from an EMBL/GenBank/DDBJ whole genome shotgun (WGS) entry which is preliminary data.</text>
</comment>
<dbReference type="InterPro" id="IPR011991">
    <property type="entry name" value="ArsR-like_HTH"/>
</dbReference>
<evidence type="ECO:0000256" key="3">
    <source>
        <dbReference type="ARBA" id="ARBA00023163"/>
    </source>
</evidence>
<evidence type="ECO:0000256" key="1">
    <source>
        <dbReference type="ARBA" id="ARBA00023015"/>
    </source>
</evidence>
<evidence type="ECO:0000313" key="6">
    <source>
        <dbReference type="Proteomes" id="UP000238034"/>
    </source>
</evidence>
<evidence type="ECO:0000259" key="4">
    <source>
        <dbReference type="PROSITE" id="PS50956"/>
    </source>
</evidence>
<dbReference type="InterPro" id="IPR000485">
    <property type="entry name" value="AsnC-type_HTH_dom"/>
</dbReference>
<dbReference type="Proteomes" id="UP000238034">
    <property type="component" value="Unassembled WGS sequence"/>
</dbReference>
<proteinExistence type="predicted"/>
<dbReference type="GO" id="GO:0005829">
    <property type="term" value="C:cytosol"/>
    <property type="evidence" value="ECO:0007669"/>
    <property type="project" value="TreeGrafter"/>
</dbReference>
<accession>A0A2T0TYT4</accession>